<dbReference type="NCBIfam" id="TIGR02937">
    <property type="entry name" value="sigma70-ECF"/>
    <property type="match status" value="1"/>
</dbReference>
<protein>
    <submittedName>
        <fullName evidence="7">RNA polymerase sigma-70 factor, ECF subfamily</fullName>
    </submittedName>
</protein>
<dbReference type="Pfam" id="PF04542">
    <property type="entry name" value="Sigma70_r2"/>
    <property type="match status" value="1"/>
</dbReference>
<gene>
    <name evidence="7" type="ORF">SAMN05660461_2462</name>
</gene>
<comment type="similarity">
    <text evidence="1">Belongs to the sigma-70 factor family. ECF subfamily.</text>
</comment>
<dbReference type="NCBIfam" id="TIGR02985">
    <property type="entry name" value="Sig70_bacteroi1"/>
    <property type="match status" value="1"/>
</dbReference>
<dbReference type="InterPro" id="IPR036388">
    <property type="entry name" value="WH-like_DNA-bd_sf"/>
</dbReference>
<dbReference type="InterPro" id="IPR039425">
    <property type="entry name" value="RNA_pol_sigma-70-like"/>
</dbReference>
<dbReference type="EMBL" id="FUZZ01000001">
    <property type="protein sequence ID" value="SKD02253.1"/>
    <property type="molecule type" value="Genomic_DNA"/>
</dbReference>
<evidence type="ECO:0000256" key="4">
    <source>
        <dbReference type="ARBA" id="ARBA00023163"/>
    </source>
</evidence>
<keyword evidence="3" id="KW-0731">Sigma factor</keyword>
<dbReference type="InterPro" id="IPR014327">
    <property type="entry name" value="RNA_pol_sigma70_bacteroid"/>
</dbReference>
<evidence type="ECO:0000256" key="3">
    <source>
        <dbReference type="ARBA" id="ARBA00023082"/>
    </source>
</evidence>
<dbReference type="Gene3D" id="1.10.10.10">
    <property type="entry name" value="Winged helix-like DNA-binding domain superfamily/Winged helix DNA-binding domain"/>
    <property type="match status" value="1"/>
</dbReference>
<dbReference type="STRING" id="393003.SAMN05660461_2462"/>
<keyword evidence="4" id="KW-0804">Transcription</keyword>
<dbReference type="GO" id="GO:0006352">
    <property type="term" value="P:DNA-templated transcription initiation"/>
    <property type="evidence" value="ECO:0007669"/>
    <property type="project" value="InterPro"/>
</dbReference>
<dbReference type="InterPro" id="IPR013324">
    <property type="entry name" value="RNA_pol_sigma_r3/r4-like"/>
</dbReference>
<accession>A0A1T5NPW4</accession>
<dbReference type="AlphaFoldDB" id="A0A1T5NPW4"/>
<evidence type="ECO:0000256" key="1">
    <source>
        <dbReference type="ARBA" id="ARBA00010641"/>
    </source>
</evidence>
<dbReference type="InterPro" id="IPR013325">
    <property type="entry name" value="RNA_pol_sigma_r2"/>
</dbReference>
<dbReference type="CDD" id="cd06171">
    <property type="entry name" value="Sigma70_r4"/>
    <property type="match status" value="1"/>
</dbReference>
<dbReference type="PANTHER" id="PTHR43133">
    <property type="entry name" value="RNA POLYMERASE ECF-TYPE SIGMA FACTO"/>
    <property type="match status" value="1"/>
</dbReference>
<reference evidence="7 8" key="1">
    <citation type="submission" date="2017-02" db="EMBL/GenBank/DDBJ databases">
        <authorList>
            <person name="Peterson S.W."/>
        </authorList>
    </citation>
    <scope>NUCLEOTIDE SEQUENCE [LARGE SCALE GENOMIC DNA]</scope>
    <source>
        <strain evidence="7 8">DSM 18108</strain>
    </source>
</reference>
<dbReference type="PANTHER" id="PTHR43133:SF46">
    <property type="entry name" value="RNA POLYMERASE SIGMA-70 FACTOR ECF SUBFAMILY"/>
    <property type="match status" value="1"/>
</dbReference>
<name>A0A1T5NPW4_9BACT</name>
<feature type="domain" description="RNA polymerase sigma-70 region 2" evidence="5">
    <location>
        <begin position="19"/>
        <end position="82"/>
    </location>
</feature>
<evidence type="ECO:0000259" key="6">
    <source>
        <dbReference type="Pfam" id="PF08281"/>
    </source>
</evidence>
<dbReference type="RefSeq" id="WP_079469638.1">
    <property type="nucleotide sequence ID" value="NZ_FUZZ01000001.1"/>
</dbReference>
<keyword evidence="8" id="KW-1185">Reference proteome</keyword>
<evidence type="ECO:0000313" key="7">
    <source>
        <dbReference type="EMBL" id="SKD02253.1"/>
    </source>
</evidence>
<dbReference type="SUPFAM" id="SSF88659">
    <property type="entry name" value="Sigma3 and sigma4 domains of RNA polymerase sigma factors"/>
    <property type="match status" value="1"/>
</dbReference>
<evidence type="ECO:0000313" key="8">
    <source>
        <dbReference type="Proteomes" id="UP000190166"/>
    </source>
</evidence>
<sequence>MEMSYQSPFKGEIESFNQLFREHYPALRAYAGLLVGDTTAEDVVQDVFLQTWQNRDTINIHTSVKAYLFKSVYNRSLNTLSSLKMRHGKQQEIEYTLKIQEALLCDPDKNPVIHKLYNNELRDEVHQAIESLPDKCREVFKLSYLDDYRNKEISEMMSISVSTVEKHINHALKTLRKTLLHLKALLMNFL</sequence>
<dbReference type="GO" id="GO:0003677">
    <property type="term" value="F:DNA binding"/>
    <property type="evidence" value="ECO:0007669"/>
    <property type="project" value="InterPro"/>
</dbReference>
<dbReference type="InterPro" id="IPR007627">
    <property type="entry name" value="RNA_pol_sigma70_r2"/>
</dbReference>
<dbReference type="Pfam" id="PF08281">
    <property type="entry name" value="Sigma70_r4_2"/>
    <property type="match status" value="1"/>
</dbReference>
<feature type="domain" description="RNA polymerase sigma factor 70 region 4 type 2" evidence="6">
    <location>
        <begin position="123"/>
        <end position="175"/>
    </location>
</feature>
<organism evidence="7 8">
    <name type="scientific">Chitinophaga ginsengisegetis</name>
    <dbReference type="NCBI Taxonomy" id="393003"/>
    <lineage>
        <taxon>Bacteria</taxon>
        <taxon>Pseudomonadati</taxon>
        <taxon>Bacteroidota</taxon>
        <taxon>Chitinophagia</taxon>
        <taxon>Chitinophagales</taxon>
        <taxon>Chitinophagaceae</taxon>
        <taxon>Chitinophaga</taxon>
    </lineage>
</organism>
<dbReference type="InterPro" id="IPR014284">
    <property type="entry name" value="RNA_pol_sigma-70_dom"/>
</dbReference>
<evidence type="ECO:0000256" key="2">
    <source>
        <dbReference type="ARBA" id="ARBA00023015"/>
    </source>
</evidence>
<evidence type="ECO:0000259" key="5">
    <source>
        <dbReference type="Pfam" id="PF04542"/>
    </source>
</evidence>
<proteinExistence type="inferred from homology"/>
<keyword evidence="2" id="KW-0805">Transcription regulation</keyword>
<dbReference type="Gene3D" id="1.10.1740.10">
    <property type="match status" value="1"/>
</dbReference>
<dbReference type="Proteomes" id="UP000190166">
    <property type="component" value="Unassembled WGS sequence"/>
</dbReference>
<dbReference type="InterPro" id="IPR013249">
    <property type="entry name" value="RNA_pol_sigma70_r4_t2"/>
</dbReference>
<dbReference type="SUPFAM" id="SSF88946">
    <property type="entry name" value="Sigma2 domain of RNA polymerase sigma factors"/>
    <property type="match status" value="1"/>
</dbReference>
<dbReference type="GO" id="GO:0016987">
    <property type="term" value="F:sigma factor activity"/>
    <property type="evidence" value="ECO:0007669"/>
    <property type="project" value="UniProtKB-KW"/>
</dbReference>